<reference evidence="2" key="1">
    <citation type="journal article" date="2023" name="J. Hazard. Mater.">
        <title>Anaerobic biodegradation of pyrene and benzo[a]pyrene by a new sulfate-reducing Desulforamulus aquiferis strain DSA.</title>
        <authorList>
            <person name="Zhang Z."/>
            <person name="Sun J."/>
            <person name="Gong X."/>
            <person name="Wang C."/>
            <person name="Wang H."/>
        </authorList>
    </citation>
    <scope>NUCLEOTIDE SEQUENCE</scope>
    <source>
        <strain evidence="2">DSA</strain>
    </source>
</reference>
<gene>
    <name evidence="2" type="ORF">P6N53_10390</name>
</gene>
<evidence type="ECO:0000313" key="2">
    <source>
        <dbReference type="EMBL" id="MDO7787626.1"/>
    </source>
</evidence>
<comment type="caution">
    <text evidence="2">The sequence shown here is derived from an EMBL/GenBank/DDBJ whole genome shotgun (WGS) entry which is preliminary data.</text>
</comment>
<evidence type="ECO:0000256" key="1">
    <source>
        <dbReference type="SAM" id="Phobius"/>
    </source>
</evidence>
<dbReference type="EMBL" id="JARPTC010000014">
    <property type="protein sequence ID" value="MDO7787626.1"/>
    <property type="molecule type" value="Genomic_DNA"/>
</dbReference>
<accession>A0AAW7ZF36</accession>
<keyword evidence="1" id="KW-1133">Transmembrane helix</keyword>
<keyword evidence="3" id="KW-1185">Reference proteome</keyword>
<feature type="transmembrane region" description="Helical" evidence="1">
    <location>
        <begin position="29"/>
        <end position="46"/>
    </location>
</feature>
<dbReference type="RefSeq" id="WP_304542807.1">
    <property type="nucleotide sequence ID" value="NZ_JARPTC010000014.1"/>
</dbReference>
<name>A0AAW7ZF36_9FIRM</name>
<keyword evidence="1" id="KW-0472">Membrane</keyword>
<sequence length="47" mass="5240">MESTWLLFGLGAAVLYFGFKIVTGIIKKLLFLAIIGAGIWAFMQYIN</sequence>
<proteinExistence type="predicted"/>
<feature type="transmembrane region" description="Helical" evidence="1">
    <location>
        <begin position="6"/>
        <end position="22"/>
    </location>
</feature>
<reference evidence="2" key="2">
    <citation type="submission" date="2023-03" db="EMBL/GenBank/DDBJ databases">
        <authorList>
            <person name="Zhang Z."/>
        </authorList>
    </citation>
    <scope>NUCLEOTIDE SEQUENCE</scope>
    <source>
        <strain evidence="2">DSA</strain>
    </source>
</reference>
<keyword evidence="1" id="KW-0812">Transmembrane</keyword>
<dbReference type="Proteomes" id="UP001172911">
    <property type="component" value="Unassembled WGS sequence"/>
</dbReference>
<organism evidence="2 3">
    <name type="scientific">Desulforamulus aquiferis</name>
    <dbReference type="NCBI Taxonomy" id="1397668"/>
    <lineage>
        <taxon>Bacteria</taxon>
        <taxon>Bacillati</taxon>
        <taxon>Bacillota</taxon>
        <taxon>Clostridia</taxon>
        <taxon>Eubacteriales</taxon>
        <taxon>Peptococcaceae</taxon>
        <taxon>Desulforamulus</taxon>
    </lineage>
</organism>
<dbReference type="AlphaFoldDB" id="A0AAW7ZF36"/>
<evidence type="ECO:0000313" key="3">
    <source>
        <dbReference type="Proteomes" id="UP001172911"/>
    </source>
</evidence>
<protein>
    <submittedName>
        <fullName evidence="2">Uncharacterized protein</fullName>
    </submittedName>
</protein>